<protein>
    <recommendedName>
        <fullName evidence="3">Co-chaperone DjlA N-terminal domain-containing protein</fullName>
    </recommendedName>
</protein>
<gene>
    <name evidence="1" type="ORF">E1163_12965</name>
</gene>
<dbReference type="SUPFAM" id="SSF158682">
    <property type="entry name" value="TerB-like"/>
    <property type="match status" value="1"/>
</dbReference>
<evidence type="ECO:0008006" key="3">
    <source>
        <dbReference type="Google" id="ProtNLM"/>
    </source>
</evidence>
<dbReference type="EMBL" id="SMLW01000546">
    <property type="protein sequence ID" value="MTI25859.1"/>
    <property type="molecule type" value="Genomic_DNA"/>
</dbReference>
<comment type="caution">
    <text evidence="1">The sequence shown here is derived from an EMBL/GenBank/DDBJ whole genome shotgun (WGS) entry which is preliminary data.</text>
</comment>
<sequence length="136" mass="15921">MKRQSTLIKMYFLLVYADHMIDEKELLAGKKMAQYERIDENSLQSEIAHLKRADRALLYKEVLQGMKQLCITDQVRFVAWLSIIANADGFMDEREWQLIYRLYSKDLKLSLADIMLKQKELKEYIKAQGSGVKAKA</sequence>
<dbReference type="InterPro" id="IPR029024">
    <property type="entry name" value="TerB-like"/>
</dbReference>
<accession>A0ABW9RP01</accession>
<evidence type="ECO:0000313" key="1">
    <source>
        <dbReference type="EMBL" id="MTI25859.1"/>
    </source>
</evidence>
<dbReference type="Gene3D" id="1.10.3680.10">
    <property type="entry name" value="TerB-like"/>
    <property type="match status" value="1"/>
</dbReference>
<name>A0ABW9RP01_9BACT</name>
<dbReference type="Proteomes" id="UP000798808">
    <property type="component" value="Unassembled WGS sequence"/>
</dbReference>
<dbReference type="RefSeq" id="WP_155172416.1">
    <property type="nucleotide sequence ID" value="NZ_BAAAFL010000017.1"/>
</dbReference>
<organism evidence="1 2">
    <name type="scientific">Fulvivirga kasyanovii</name>
    <dbReference type="NCBI Taxonomy" id="396812"/>
    <lineage>
        <taxon>Bacteria</taxon>
        <taxon>Pseudomonadati</taxon>
        <taxon>Bacteroidota</taxon>
        <taxon>Cytophagia</taxon>
        <taxon>Cytophagales</taxon>
        <taxon>Fulvivirgaceae</taxon>
        <taxon>Fulvivirga</taxon>
    </lineage>
</organism>
<reference evidence="1 2" key="1">
    <citation type="submission" date="2019-02" db="EMBL/GenBank/DDBJ databases">
        <authorList>
            <person name="Goldberg S.R."/>
            <person name="Haltli B.A."/>
            <person name="Correa H."/>
            <person name="Russell K.G."/>
        </authorList>
    </citation>
    <scope>NUCLEOTIDE SEQUENCE [LARGE SCALE GENOMIC DNA]</scope>
    <source>
        <strain evidence="1 2">JCM 16186</strain>
    </source>
</reference>
<keyword evidence="2" id="KW-1185">Reference proteome</keyword>
<proteinExistence type="predicted"/>
<evidence type="ECO:0000313" key="2">
    <source>
        <dbReference type="Proteomes" id="UP000798808"/>
    </source>
</evidence>